<keyword evidence="1" id="KW-0812">Transmembrane</keyword>
<sequence length="167" mass="18174">MSKSPIKFTIEPDAKAPTLKRLRQLSRLLDNAITIPGTRVGIGLDPLIGFIPLGGDFLGVMLSAYIVLEAARLGAPKATLGRMVLNIIIDGLLGAIPVLGDFFDFAWTANEHNIKLLEEYLRFPGQSKSADVWFVLALLLGLLLVAIVLVAFPVILIRLLWQALFGV</sequence>
<keyword evidence="1" id="KW-1133">Transmembrane helix</keyword>
<feature type="transmembrane region" description="Helical" evidence="1">
    <location>
        <begin position="132"/>
        <end position="161"/>
    </location>
</feature>
<proteinExistence type="predicted"/>
<name>A0A846HL67_9CYAN</name>
<evidence type="ECO:0000313" key="2">
    <source>
        <dbReference type="EMBL" id="NEU77339.1"/>
    </source>
</evidence>
<organism evidence="2 3">
    <name type="scientific">Hassallia byssoidea VB512170</name>
    <dbReference type="NCBI Taxonomy" id="1304833"/>
    <lineage>
        <taxon>Bacteria</taxon>
        <taxon>Bacillati</taxon>
        <taxon>Cyanobacteriota</taxon>
        <taxon>Cyanophyceae</taxon>
        <taxon>Nostocales</taxon>
        <taxon>Tolypothrichaceae</taxon>
        <taxon>Hassallia</taxon>
    </lineage>
</organism>
<evidence type="ECO:0000256" key="1">
    <source>
        <dbReference type="SAM" id="Phobius"/>
    </source>
</evidence>
<dbReference type="PANTHER" id="PTHR35519:SF2">
    <property type="entry name" value="PH DOMAIN PROTEIN"/>
    <property type="match status" value="1"/>
</dbReference>
<dbReference type="InterPro" id="IPR025187">
    <property type="entry name" value="DUF4112"/>
</dbReference>
<dbReference type="Proteomes" id="UP000031549">
    <property type="component" value="Unassembled WGS sequence"/>
</dbReference>
<evidence type="ECO:0000313" key="3">
    <source>
        <dbReference type="Proteomes" id="UP000031549"/>
    </source>
</evidence>
<comment type="caution">
    <text evidence="2">The sequence shown here is derived from an EMBL/GenBank/DDBJ whole genome shotgun (WGS) entry which is preliminary data.</text>
</comment>
<accession>A0A846HL67</accession>
<feature type="transmembrane region" description="Helical" evidence="1">
    <location>
        <begin position="47"/>
        <end position="68"/>
    </location>
</feature>
<gene>
    <name evidence="2" type="ORF">PI95_033885</name>
</gene>
<dbReference type="PANTHER" id="PTHR35519">
    <property type="entry name" value="MEMBRANE PROTEINS"/>
    <property type="match status" value="1"/>
</dbReference>
<dbReference type="Pfam" id="PF13430">
    <property type="entry name" value="DUF4112"/>
    <property type="match status" value="1"/>
</dbReference>
<dbReference type="AlphaFoldDB" id="A0A846HL67"/>
<dbReference type="EMBL" id="JTCM02000179">
    <property type="protein sequence ID" value="NEU77339.1"/>
    <property type="molecule type" value="Genomic_DNA"/>
</dbReference>
<feature type="transmembrane region" description="Helical" evidence="1">
    <location>
        <begin position="80"/>
        <end position="100"/>
    </location>
</feature>
<protein>
    <submittedName>
        <fullName evidence="2">DUF4112 domain-containing protein</fullName>
    </submittedName>
</protein>
<dbReference type="RefSeq" id="WP_039738298.1">
    <property type="nucleotide sequence ID" value="NZ_JTCM02000179.1"/>
</dbReference>
<reference evidence="2 3" key="1">
    <citation type="journal article" date="2015" name="Genome Announc.">
        <title>Draft Genome Sequence of Cyanobacterium Hassallia byssoidea Strain VB512170, Isolated from Monuments in India.</title>
        <authorList>
            <person name="Singh D."/>
            <person name="Chandrababunaidu M.M."/>
            <person name="Panda A."/>
            <person name="Sen D."/>
            <person name="Bhattacharyya S."/>
            <person name="Adhikary S.P."/>
            <person name="Tripathy S."/>
        </authorList>
    </citation>
    <scope>NUCLEOTIDE SEQUENCE [LARGE SCALE GENOMIC DNA]</scope>
    <source>
        <strain evidence="2 3">VB512170</strain>
    </source>
</reference>
<keyword evidence="1" id="KW-0472">Membrane</keyword>
<keyword evidence="3" id="KW-1185">Reference proteome</keyword>